<protein>
    <recommendedName>
        <fullName evidence="2">Vacuolar protein sorting-associated protein 29</fullName>
    </recommendedName>
</protein>
<dbReference type="Proteomes" id="UP001301350">
    <property type="component" value="Unassembled WGS sequence"/>
</dbReference>
<dbReference type="PANTHER" id="PTHR11124">
    <property type="entry name" value="VACUOLAR SORTING PROTEIN VPS29"/>
    <property type="match status" value="1"/>
</dbReference>
<evidence type="ECO:0000256" key="1">
    <source>
        <dbReference type="ARBA" id="ARBA00005945"/>
    </source>
</evidence>
<evidence type="ECO:0000313" key="5">
    <source>
        <dbReference type="Proteomes" id="UP001301350"/>
    </source>
</evidence>
<accession>A0AAV9ISS6</accession>
<sequence>MVLVLAIGDFYVPHRCCELAQRFRELLAPGKIQHVLCTGNVCSDEIEALLRRVSFDVHIARGELDGPAWPERVVVSIEQIRFGLCHGHQVLPWSGRTGDAFTATASSVSAEATAHVRALHALRRDMGVDVLVAGMAERPALTSGKLGGLVVQPGSATGAPRVTDPWPSDKADNSCKTSNAPGFVLMDVHGSHVTLYTYVQDRDDPQQVHVEKHVFERPDPTASALLL</sequence>
<reference evidence="4 5" key="1">
    <citation type="submission" date="2022-07" db="EMBL/GenBank/DDBJ databases">
        <title>Genome-wide signatures of adaptation to extreme environments.</title>
        <authorList>
            <person name="Cho C.H."/>
            <person name="Yoon H.S."/>
        </authorList>
    </citation>
    <scope>NUCLEOTIDE SEQUENCE [LARGE SCALE GENOMIC DNA]</scope>
    <source>
        <strain evidence="4 5">DBV 063 E5</strain>
    </source>
</reference>
<comment type="caution">
    <text evidence="4">The sequence shown here is derived from an EMBL/GenBank/DDBJ whole genome shotgun (WGS) entry which is preliminary data.</text>
</comment>
<dbReference type="EMBL" id="JANCYW010000004">
    <property type="protein sequence ID" value="KAK4535236.1"/>
    <property type="molecule type" value="Genomic_DNA"/>
</dbReference>
<dbReference type="InterPro" id="IPR029052">
    <property type="entry name" value="Metallo-depent_PP-like"/>
</dbReference>
<dbReference type="InterPro" id="IPR000979">
    <property type="entry name" value="Phosphodiesterase_MJ0936/Vps29"/>
</dbReference>
<organism evidence="4 5">
    <name type="scientific">Cyanidium caldarium</name>
    <name type="common">Red alga</name>
    <dbReference type="NCBI Taxonomy" id="2771"/>
    <lineage>
        <taxon>Eukaryota</taxon>
        <taxon>Rhodophyta</taxon>
        <taxon>Bangiophyceae</taxon>
        <taxon>Cyanidiales</taxon>
        <taxon>Cyanidiaceae</taxon>
        <taxon>Cyanidium</taxon>
    </lineage>
</organism>
<gene>
    <name evidence="4" type="ORF">CDCA_CDCA04G1261</name>
</gene>
<dbReference type="Gene3D" id="3.60.21.10">
    <property type="match status" value="1"/>
</dbReference>
<proteinExistence type="inferred from homology"/>
<dbReference type="Pfam" id="PF12850">
    <property type="entry name" value="Metallophos_2"/>
    <property type="match status" value="1"/>
</dbReference>
<comment type="similarity">
    <text evidence="1">Belongs to the VPS29 family.</text>
</comment>
<evidence type="ECO:0000256" key="2">
    <source>
        <dbReference type="ARBA" id="ARBA00017767"/>
    </source>
</evidence>
<dbReference type="SUPFAM" id="SSF56300">
    <property type="entry name" value="Metallo-dependent phosphatases"/>
    <property type="match status" value="1"/>
</dbReference>
<dbReference type="InterPro" id="IPR024654">
    <property type="entry name" value="Calcineurin-like_PHP_lpxH"/>
</dbReference>
<name>A0AAV9ISS6_CYACA</name>
<evidence type="ECO:0000313" key="4">
    <source>
        <dbReference type="EMBL" id="KAK4535236.1"/>
    </source>
</evidence>
<dbReference type="AlphaFoldDB" id="A0AAV9ISS6"/>
<keyword evidence="5" id="KW-1185">Reference proteome</keyword>
<feature type="domain" description="Calcineurin-like phosphoesterase" evidence="3">
    <location>
        <begin position="14"/>
        <end position="159"/>
    </location>
</feature>
<evidence type="ECO:0000259" key="3">
    <source>
        <dbReference type="Pfam" id="PF12850"/>
    </source>
</evidence>